<reference evidence="1" key="1">
    <citation type="journal article" date="2014" name="Int. J. Syst. Evol. Microbiol.">
        <title>Complete genome sequence of Corynebacterium casei LMG S-19264T (=DSM 44701T), isolated from a smear-ripened cheese.</title>
        <authorList>
            <consortium name="US DOE Joint Genome Institute (JGI-PGF)"/>
            <person name="Walter F."/>
            <person name="Albersmeier A."/>
            <person name="Kalinowski J."/>
            <person name="Ruckert C."/>
        </authorList>
    </citation>
    <scope>NUCLEOTIDE SEQUENCE</scope>
    <source>
        <strain evidence="1">KCTC 42650</strain>
    </source>
</reference>
<dbReference type="SUPFAM" id="SSF52096">
    <property type="entry name" value="ClpP/crotonase"/>
    <property type="match status" value="1"/>
</dbReference>
<dbReference type="GO" id="GO:0003824">
    <property type="term" value="F:catalytic activity"/>
    <property type="evidence" value="ECO:0007669"/>
    <property type="project" value="UniProtKB-ARBA"/>
</dbReference>
<gene>
    <name evidence="1" type="ORF">GCM10017056_39720</name>
</gene>
<dbReference type="Gene3D" id="3.90.226.10">
    <property type="entry name" value="2-enoyl-CoA Hydratase, Chain A, domain 1"/>
    <property type="match status" value="1"/>
</dbReference>
<dbReference type="PANTHER" id="PTHR11941:SF54">
    <property type="entry name" value="ENOYL-COA HYDRATASE, MITOCHONDRIAL"/>
    <property type="match status" value="1"/>
</dbReference>
<name>A0A8J3GZU0_9RHOB</name>
<dbReference type="AlphaFoldDB" id="A0A8J3GZU0"/>
<accession>A0A8J3GZU0</accession>
<dbReference type="InterPro" id="IPR001753">
    <property type="entry name" value="Enoyl-CoA_hydra/iso"/>
</dbReference>
<reference evidence="1" key="2">
    <citation type="submission" date="2020-09" db="EMBL/GenBank/DDBJ databases">
        <authorList>
            <person name="Sun Q."/>
            <person name="Kim S."/>
        </authorList>
    </citation>
    <scope>NUCLEOTIDE SEQUENCE</scope>
    <source>
        <strain evidence="1">KCTC 42650</strain>
    </source>
</reference>
<dbReference type="PANTHER" id="PTHR11941">
    <property type="entry name" value="ENOYL-COA HYDRATASE-RELATED"/>
    <property type="match status" value="1"/>
</dbReference>
<evidence type="ECO:0000313" key="1">
    <source>
        <dbReference type="EMBL" id="GHF64482.1"/>
    </source>
</evidence>
<keyword evidence="2" id="KW-1185">Reference proteome</keyword>
<dbReference type="Proteomes" id="UP000626220">
    <property type="component" value="Unassembled WGS sequence"/>
</dbReference>
<dbReference type="CDD" id="cd06558">
    <property type="entry name" value="crotonase-like"/>
    <property type="match status" value="1"/>
</dbReference>
<proteinExistence type="predicted"/>
<protein>
    <submittedName>
        <fullName evidence="1">Enoyl-CoA hydratase</fullName>
    </submittedName>
</protein>
<sequence>MTGPLRVSDGEGHRLLTLDRPDKGNALSEELTDALDAACVQAVADDVPLLVLAGAGRHFCTGFDLADLEELSDGDLLARFVRIEMMLDRLWQLPVPTLAIAKGRTMGAGADIFVACQRRVAVEGASFAFPGVNFGLVLGTRRLGARIGDGPAAEILLGGRLVTAEEAVALGLAQRVIAPGEEAAAIAAGAELAARLPKVTGRALRAVLSGPADADGDLARLVRSAAPRGLRDRIMAYRAGLKTRTSAAPAQS</sequence>
<evidence type="ECO:0000313" key="2">
    <source>
        <dbReference type="Proteomes" id="UP000626220"/>
    </source>
</evidence>
<comment type="caution">
    <text evidence="1">The sequence shown here is derived from an EMBL/GenBank/DDBJ whole genome shotgun (WGS) entry which is preliminary data.</text>
</comment>
<dbReference type="RefSeq" id="WP_189681862.1">
    <property type="nucleotide sequence ID" value="NZ_BNCJ01000015.1"/>
</dbReference>
<dbReference type="InterPro" id="IPR029045">
    <property type="entry name" value="ClpP/crotonase-like_dom_sf"/>
</dbReference>
<organism evidence="1 2">
    <name type="scientific">Seohaeicola zhoushanensis</name>
    <dbReference type="NCBI Taxonomy" id="1569283"/>
    <lineage>
        <taxon>Bacteria</taxon>
        <taxon>Pseudomonadati</taxon>
        <taxon>Pseudomonadota</taxon>
        <taxon>Alphaproteobacteria</taxon>
        <taxon>Rhodobacterales</taxon>
        <taxon>Roseobacteraceae</taxon>
        <taxon>Seohaeicola</taxon>
    </lineage>
</organism>
<dbReference type="GO" id="GO:0006635">
    <property type="term" value="P:fatty acid beta-oxidation"/>
    <property type="evidence" value="ECO:0007669"/>
    <property type="project" value="TreeGrafter"/>
</dbReference>
<dbReference type="EMBL" id="BNCJ01000015">
    <property type="protein sequence ID" value="GHF64482.1"/>
    <property type="molecule type" value="Genomic_DNA"/>
</dbReference>
<dbReference type="Pfam" id="PF00378">
    <property type="entry name" value="ECH_1"/>
    <property type="match status" value="1"/>
</dbReference>